<dbReference type="AlphaFoldDB" id="A0AAN9U8A8"/>
<reference evidence="4 5" key="1">
    <citation type="submission" date="2024-02" db="EMBL/GenBank/DDBJ databases">
        <title>De novo assembly and annotation of 12 fungi associated with fruit tree decline syndrome in Ontario, Canada.</title>
        <authorList>
            <person name="Sulman M."/>
            <person name="Ellouze W."/>
            <person name="Ilyukhin E."/>
        </authorList>
    </citation>
    <scope>NUCLEOTIDE SEQUENCE [LARGE SCALE GENOMIC DNA]</scope>
    <source>
        <strain evidence="4 5">M11/M66-122</strain>
    </source>
</reference>
<proteinExistence type="inferred from homology"/>
<dbReference type="Proteomes" id="UP001320420">
    <property type="component" value="Unassembled WGS sequence"/>
</dbReference>
<keyword evidence="5" id="KW-1185">Reference proteome</keyword>
<feature type="compositionally biased region" description="Pro residues" evidence="3">
    <location>
        <begin position="118"/>
        <end position="135"/>
    </location>
</feature>
<evidence type="ECO:0000256" key="2">
    <source>
        <dbReference type="ARBA" id="ARBA00008837"/>
    </source>
</evidence>
<dbReference type="PANTHER" id="PTHR16184:SF6">
    <property type="entry name" value="ELONGATOR COMPLEX PROTEIN 6"/>
    <property type="match status" value="1"/>
</dbReference>
<dbReference type="InterPro" id="IPR027417">
    <property type="entry name" value="P-loop_NTPase"/>
</dbReference>
<accession>A0AAN9U8A8</accession>
<comment type="similarity">
    <text evidence="2">Belongs to the ELP6 family.</text>
</comment>
<gene>
    <name evidence="4" type="ORF">SLS62_010791</name>
</gene>
<comment type="pathway">
    <text evidence="1">tRNA modification; 5-methoxycarbonylmethyl-2-thiouridine-tRNA biosynthesis.</text>
</comment>
<evidence type="ECO:0000313" key="4">
    <source>
        <dbReference type="EMBL" id="KAK7742202.1"/>
    </source>
</evidence>
<dbReference type="PANTHER" id="PTHR16184">
    <property type="entry name" value="ELONGATOR COMPLEX PROTEIN 6"/>
    <property type="match status" value="1"/>
</dbReference>
<protein>
    <recommendedName>
        <fullName evidence="6">Elongator complex protein 6</fullName>
    </recommendedName>
</protein>
<dbReference type="EMBL" id="JAKJXP020000147">
    <property type="protein sequence ID" value="KAK7742202.1"/>
    <property type="molecule type" value="Genomic_DNA"/>
</dbReference>
<evidence type="ECO:0008006" key="6">
    <source>
        <dbReference type="Google" id="ProtNLM"/>
    </source>
</evidence>
<dbReference type="CDD" id="cd19495">
    <property type="entry name" value="Elp6"/>
    <property type="match status" value="1"/>
</dbReference>
<feature type="region of interest" description="Disordered" evidence="3">
    <location>
        <begin position="118"/>
        <end position="140"/>
    </location>
</feature>
<dbReference type="GO" id="GO:0002098">
    <property type="term" value="P:tRNA wobble uridine modification"/>
    <property type="evidence" value="ECO:0007669"/>
    <property type="project" value="InterPro"/>
</dbReference>
<name>A0AAN9U8A8_9PEZI</name>
<sequence length="299" mass="31901">MASRLPPLLEPYLRLPPETSLILLTGVLGSTTNWLVQRHLYSLLSATSAAAAAAPAGEHLGLLASTGDTTCSVVLLSFLRDYTFWKEGVGRLGVDLDAAARKGKLVYVDGLGALFEPSPPVRGPVSPSAPEPGPGPGKRVLSTPTVDGLRKELEAAVAQLRPKSGDGSKTVLIIDQLDLLPAAAGHGLSSQDLYEMLLDIRENVYSTIVTLSADDPLISSQTTRLEKEHAAFTLQMAHDAYLVMGLRMLDTGTAKDVSGVLRITSGGQYEEDPEHIVEEQELLYFVGSDGGVRVFERGQ</sequence>
<evidence type="ECO:0000256" key="3">
    <source>
        <dbReference type="SAM" id="MobiDB-lite"/>
    </source>
</evidence>
<dbReference type="GO" id="GO:0033588">
    <property type="term" value="C:elongator holoenzyme complex"/>
    <property type="evidence" value="ECO:0007669"/>
    <property type="project" value="InterPro"/>
</dbReference>
<evidence type="ECO:0000313" key="5">
    <source>
        <dbReference type="Proteomes" id="UP001320420"/>
    </source>
</evidence>
<dbReference type="InterPro" id="IPR018627">
    <property type="entry name" value="ELP6"/>
</dbReference>
<dbReference type="Pfam" id="PF09807">
    <property type="entry name" value="ELP6"/>
    <property type="match status" value="1"/>
</dbReference>
<evidence type="ECO:0000256" key="1">
    <source>
        <dbReference type="ARBA" id="ARBA00005043"/>
    </source>
</evidence>
<organism evidence="4 5">
    <name type="scientific">Diatrype stigma</name>
    <dbReference type="NCBI Taxonomy" id="117547"/>
    <lineage>
        <taxon>Eukaryota</taxon>
        <taxon>Fungi</taxon>
        <taxon>Dikarya</taxon>
        <taxon>Ascomycota</taxon>
        <taxon>Pezizomycotina</taxon>
        <taxon>Sordariomycetes</taxon>
        <taxon>Xylariomycetidae</taxon>
        <taxon>Xylariales</taxon>
        <taxon>Diatrypaceae</taxon>
        <taxon>Diatrype</taxon>
    </lineage>
</organism>
<dbReference type="Gene3D" id="3.40.50.300">
    <property type="entry name" value="P-loop containing nucleotide triphosphate hydrolases"/>
    <property type="match status" value="1"/>
</dbReference>
<comment type="caution">
    <text evidence="4">The sequence shown here is derived from an EMBL/GenBank/DDBJ whole genome shotgun (WGS) entry which is preliminary data.</text>
</comment>